<evidence type="ECO:0000313" key="3">
    <source>
        <dbReference type="Proteomes" id="UP001202328"/>
    </source>
</evidence>
<feature type="signal peptide" evidence="1">
    <location>
        <begin position="1"/>
        <end position="27"/>
    </location>
</feature>
<name>A0AAD4SYJ0_9MAGN</name>
<dbReference type="Proteomes" id="UP001202328">
    <property type="component" value="Unassembled WGS sequence"/>
</dbReference>
<protein>
    <submittedName>
        <fullName evidence="2">Uncharacterized protein</fullName>
    </submittedName>
</protein>
<evidence type="ECO:0000313" key="2">
    <source>
        <dbReference type="EMBL" id="KAI3928803.1"/>
    </source>
</evidence>
<gene>
    <name evidence="2" type="ORF">MKW98_024404</name>
</gene>
<dbReference type="AlphaFoldDB" id="A0AAD4SYJ0"/>
<proteinExistence type="predicted"/>
<organism evidence="2 3">
    <name type="scientific">Papaver atlanticum</name>
    <dbReference type="NCBI Taxonomy" id="357466"/>
    <lineage>
        <taxon>Eukaryota</taxon>
        <taxon>Viridiplantae</taxon>
        <taxon>Streptophyta</taxon>
        <taxon>Embryophyta</taxon>
        <taxon>Tracheophyta</taxon>
        <taxon>Spermatophyta</taxon>
        <taxon>Magnoliopsida</taxon>
        <taxon>Ranunculales</taxon>
        <taxon>Papaveraceae</taxon>
        <taxon>Papaveroideae</taxon>
        <taxon>Papaver</taxon>
    </lineage>
</organism>
<feature type="chain" id="PRO_5042223163" evidence="1">
    <location>
        <begin position="28"/>
        <end position="118"/>
    </location>
</feature>
<dbReference type="EMBL" id="JAJJMB010007708">
    <property type="protein sequence ID" value="KAI3928803.1"/>
    <property type="molecule type" value="Genomic_DNA"/>
</dbReference>
<sequence>MGAISRNLILLGLLFAVVLLISSEVLAVKDIPQKTVSEEQVLKKTSGGSSIKKKSLPNGGIEYDIEHAGNEVEVELNKTGAEVEVEYAGKEVEVELNKHAAKFEVEIGGKKFEILVKG</sequence>
<evidence type="ECO:0000256" key="1">
    <source>
        <dbReference type="SAM" id="SignalP"/>
    </source>
</evidence>
<accession>A0AAD4SYJ0</accession>
<reference evidence="2" key="1">
    <citation type="submission" date="2022-04" db="EMBL/GenBank/DDBJ databases">
        <title>A functionally conserved STORR gene fusion in Papaver species that diverged 16.8 million years ago.</title>
        <authorList>
            <person name="Catania T."/>
        </authorList>
    </citation>
    <scope>NUCLEOTIDE SEQUENCE</scope>
    <source>
        <strain evidence="2">S-188037</strain>
    </source>
</reference>
<keyword evidence="3" id="KW-1185">Reference proteome</keyword>
<keyword evidence="1" id="KW-0732">Signal</keyword>
<comment type="caution">
    <text evidence="2">The sequence shown here is derived from an EMBL/GenBank/DDBJ whole genome shotgun (WGS) entry which is preliminary data.</text>
</comment>